<dbReference type="GO" id="GO:0003723">
    <property type="term" value="F:RNA binding"/>
    <property type="evidence" value="ECO:0007669"/>
    <property type="project" value="InterPro"/>
</dbReference>
<keyword evidence="1" id="KW-0540">Nuclease</keyword>
<dbReference type="OrthoDB" id="2119228at2759"/>
<evidence type="ECO:0000313" key="5">
    <source>
        <dbReference type="Proteomes" id="UP000663193"/>
    </source>
</evidence>
<dbReference type="RefSeq" id="XP_001806083.1">
    <property type="nucleotide sequence ID" value="XM_001806031.1"/>
</dbReference>
<reference evidence="5" key="1">
    <citation type="journal article" date="2021" name="BMC Genomics">
        <title>Chromosome-level genome assembly and manually-curated proteome of model necrotroph Parastagonospora nodorum Sn15 reveals a genome-wide trove of candidate effector homologs, and redundancy of virulence-related functions within an accessory chromosome.</title>
        <authorList>
            <person name="Bertazzoni S."/>
            <person name="Jones D.A.B."/>
            <person name="Phan H.T."/>
            <person name="Tan K.-C."/>
            <person name="Hane J.K."/>
        </authorList>
    </citation>
    <scope>NUCLEOTIDE SEQUENCE [LARGE SCALE GENOMIC DNA]</scope>
    <source>
        <strain evidence="5">SN15 / ATCC MYA-4574 / FGSC 10173)</strain>
    </source>
</reference>
<dbReference type="VEuPathDB" id="FungiDB:JI435_159520"/>
<accession>A0A7U2I1D3</accession>
<dbReference type="Gene3D" id="3.10.450.30">
    <property type="entry name" value="Microbial ribonucleases"/>
    <property type="match status" value="1"/>
</dbReference>
<dbReference type="SUPFAM" id="SSF53933">
    <property type="entry name" value="Microbial ribonucleases"/>
    <property type="match status" value="1"/>
</dbReference>
<dbReference type="GO" id="GO:0016787">
    <property type="term" value="F:hydrolase activity"/>
    <property type="evidence" value="ECO:0007669"/>
    <property type="project" value="UniProtKB-KW"/>
</dbReference>
<dbReference type="KEGG" id="pno:SNOG_15952"/>
<dbReference type="PANTHER" id="PTHR42104">
    <property type="entry name" value="EXTRACELLULAR GUANYL-SPECIFIC RIBONUCLEASE RNTA (AFU_ORTHOLOGUE AFUA_4G03230)"/>
    <property type="match status" value="1"/>
</dbReference>
<evidence type="ECO:0000256" key="1">
    <source>
        <dbReference type="ARBA" id="ARBA00022722"/>
    </source>
</evidence>
<feature type="chain" id="PRO_5034760118" description="Ecp2 effector protein domain-containing protein" evidence="3">
    <location>
        <begin position="29"/>
        <end position="202"/>
    </location>
</feature>
<evidence type="ECO:0000256" key="3">
    <source>
        <dbReference type="SAM" id="SignalP"/>
    </source>
</evidence>
<keyword evidence="5" id="KW-1185">Reference proteome</keyword>
<feature type="signal peptide" evidence="3">
    <location>
        <begin position="1"/>
        <end position="28"/>
    </location>
</feature>
<dbReference type="Proteomes" id="UP000663193">
    <property type="component" value="Chromosome 5"/>
</dbReference>
<gene>
    <name evidence="4" type="ORF">JI435_159520</name>
</gene>
<dbReference type="InterPro" id="IPR016191">
    <property type="entry name" value="Ribonuclease/ribotoxin"/>
</dbReference>
<dbReference type="AlphaFoldDB" id="A0A7U2I1D3"/>
<evidence type="ECO:0000313" key="4">
    <source>
        <dbReference type="EMBL" id="QRC95802.1"/>
    </source>
</evidence>
<proteinExistence type="predicted"/>
<organism evidence="4 5">
    <name type="scientific">Phaeosphaeria nodorum (strain SN15 / ATCC MYA-4574 / FGSC 10173)</name>
    <name type="common">Glume blotch fungus</name>
    <name type="synonym">Parastagonospora nodorum</name>
    <dbReference type="NCBI Taxonomy" id="321614"/>
    <lineage>
        <taxon>Eukaryota</taxon>
        <taxon>Fungi</taxon>
        <taxon>Dikarya</taxon>
        <taxon>Ascomycota</taxon>
        <taxon>Pezizomycotina</taxon>
        <taxon>Dothideomycetes</taxon>
        <taxon>Pleosporomycetidae</taxon>
        <taxon>Pleosporales</taxon>
        <taxon>Pleosporineae</taxon>
        <taxon>Phaeosphaeriaceae</taxon>
        <taxon>Parastagonospora</taxon>
    </lineage>
</organism>
<dbReference type="GO" id="GO:0004540">
    <property type="term" value="F:RNA nuclease activity"/>
    <property type="evidence" value="ECO:0007669"/>
    <property type="project" value="InterPro"/>
</dbReference>
<sequence>MTTVALGSIKSLTGFVLSLLAVTTSVCATPTPVDNFPTTLQVVARSPPTKLPSTIKGFPPKDWKCKLTQKNDKSQHRPKASLCRYQQLSAQTFDSDYIKRSVEYGLQLRDNGDNKAGSSKYPGWLKAPKSIEGLEDYKGETNVDHFPLTHDGKTVFVGGTQKSTSDARVVYQHTIGSDEAIFIGVWTHAGRKDGKFEKCEEV</sequence>
<dbReference type="EMBL" id="CP069027">
    <property type="protein sequence ID" value="QRC95802.1"/>
    <property type="molecule type" value="Genomic_DNA"/>
</dbReference>
<keyword evidence="2" id="KW-0378">Hydrolase</keyword>
<evidence type="ECO:0000256" key="2">
    <source>
        <dbReference type="ARBA" id="ARBA00022801"/>
    </source>
</evidence>
<name>A0A7U2I1D3_PHANO</name>
<protein>
    <recommendedName>
        <fullName evidence="6">Ecp2 effector protein domain-containing protein</fullName>
    </recommendedName>
</protein>
<keyword evidence="3" id="KW-0732">Signal</keyword>
<dbReference type="PANTHER" id="PTHR42104:SF1">
    <property type="entry name" value="EXTRACELLULAR GUANYL-SPECIFIC RIBONUCLEASE RNTA (AFU_ORTHOLOGUE AFUA_4G03230)"/>
    <property type="match status" value="1"/>
</dbReference>
<evidence type="ECO:0008006" key="6">
    <source>
        <dbReference type="Google" id="ProtNLM"/>
    </source>
</evidence>